<dbReference type="Gene3D" id="3.40.50.2300">
    <property type="match status" value="2"/>
</dbReference>
<dbReference type="InterPro" id="IPR010982">
    <property type="entry name" value="Lambda_DNA-bd_dom_sf"/>
</dbReference>
<keyword evidence="3" id="KW-0804">Transcription</keyword>
<dbReference type="HOGENOM" id="CLU_037628_6_2_5"/>
<organism evidence="5 6">
    <name type="scientific">Sphingopyxis fribergensis</name>
    <dbReference type="NCBI Taxonomy" id="1515612"/>
    <lineage>
        <taxon>Bacteria</taxon>
        <taxon>Pseudomonadati</taxon>
        <taxon>Pseudomonadota</taxon>
        <taxon>Alphaproteobacteria</taxon>
        <taxon>Sphingomonadales</taxon>
        <taxon>Sphingomonadaceae</taxon>
        <taxon>Sphingopyxis</taxon>
    </lineage>
</organism>
<dbReference type="Pfam" id="PF13377">
    <property type="entry name" value="Peripla_BP_3"/>
    <property type="match status" value="1"/>
</dbReference>
<dbReference type="Proteomes" id="UP000030907">
    <property type="component" value="Chromosome"/>
</dbReference>
<dbReference type="KEGG" id="sphk:SKP52_02860"/>
<gene>
    <name evidence="5" type="ORF">SKP52_02860</name>
</gene>
<keyword evidence="1" id="KW-0805">Transcription regulation</keyword>
<dbReference type="SMART" id="SM00354">
    <property type="entry name" value="HTH_LACI"/>
    <property type="match status" value="1"/>
</dbReference>
<dbReference type="PANTHER" id="PTHR30146">
    <property type="entry name" value="LACI-RELATED TRANSCRIPTIONAL REPRESSOR"/>
    <property type="match status" value="1"/>
</dbReference>
<evidence type="ECO:0000256" key="2">
    <source>
        <dbReference type="ARBA" id="ARBA00023125"/>
    </source>
</evidence>
<dbReference type="InterPro" id="IPR028082">
    <property type="entry name" value="Peripla_BP_I"/>
</dbReference>
<dbReference type="InterPro" id="IPR000843">
    <property type="entry name" value="HTH_LacI"/>
</dbReference>
<dbReference type="CDD" id="cd01392">
    <property type="entry name" value="HTH_LacI"/>
    <property type="match status" value="1"/>
</dbReference>
<keyword evidence="6" id="KW-1185">Reference proteome</keyword>
<name>A0A0A7PBN0_9SPHN</name>
<dbReference type="GO" id="GO:0003700">
    <property type="term" value="F:DNA-binding transcription factor activity"/>
    <property type="evidence" value="ECO:0007669"/>
    <property type="project" value="TreeGrafter"/>
</dbReference>
<dbReference type="OrthoDB" id="8433438at2"/>
<dbReference type="PANTHER" id="PTHR30146:SF120">
    <property type="entry name" value="ALANINE RACEMASE"/>
    <property type="match status" value="1"/>
</dbReference>
<sequence length="338" mass="35935">MNGKMLRPTSFDVAERAGVSQSTVSRALRNSPGVNAETRARVSAAARELGYVVDRHASSLRLKSSETIALVTICRPGEDRSAINPFYFALLGSIAAATSARGFNLLVSFQENPDNFRADFVASGLADAMIVIGTTSNRPAWDYFAQAQASGLDFVCWGSPGSPFHWMRSENDIGGQLAAEHFVRDGRRRIAFVGPQQSPQRQFDERRDGFSAALAAHGLTAIVAEPPAAADRHAQGVAAVQALLEAHPDTDAIFAASDMLALGVLQGLKDAGRRVPEDIALIGFDGIRAGTLADPALTTLEPDLDAAGEALVAMALEDDERTRSGTRIPVHLVVRGST</sequence>
<protein>
    <submittedName>
        <fullName evidence="5">LacI family transcriptional regulator</fullName>
    </submittedName>
</protein>
<evidence type="ECO:0000313" key="6">
    <source>
        <dbReference type="Proteomes" id="UP000030907"/>
    </source>
</evidence>
<dbReference type="STRING" id="1515612.SKP52_02860"/>
<evidence type="ECO:0000256" key="1">
    <source>
        <dbReference type="ARBA" id="ARBA00023015"/>
    </source>
</evidence>
<dbReference type="EMBL" id="CP009122">
    <property type="protein sequence ID" value="AJA07501.1"/>
    <property type="molecule type" value="Genomic_DNA"/>
</dbReference>
<dbReference type="SUPFAM" id="SSF47413">
    <property type="entry name" value="lambda repressor-like DNA-binding domains"/>
    <property type="match status" value="1"/>
</dbReference>
<feature type="domain" description="HTH lacI-type" evidence="4">
    <location>
        <begin position="8"/>
        <end position="62"/>
    </location>
</feature>
<reference evidence="5 6" key="1">
    <citation type="journal article" date="2015" name="Int. J. Syst. Evol. Microbiol.">
        <title>Description of Sphingopyxis fribergensis sp. nov. - a soil bacterium with the ability to degrade styrene and phenylacetic acid.</title>
        <authorList>
            <person name="Oelschlagel M."/>
            <person name="Ruckert C."/>
            <person name="Kalinowski J."/>
            <person name="Schmidt G."/>
            <person name="Schlomann M."/>
            <person name="Tischler D."/>
        </authorList>
    </citation>
    <scope>NUCLEOTIDE SEQUENCE [LARGE SCALE GENOMIC DNA]</scope>
    <source>
        <strain evidence="5 6">Kp5.2</strain>
    </source>
</reference>
<dbReference type="GO" id="GO:0000976">
    <property type="term" value="F:transcription cis-regulatory region binding"/>
    <property type="evidence" value="ECO:0007669"/>
    <property type="project" value="TreeGrafter"/>
</dbReference>
<dbReference type="Gene3D" id="1.10.260.40">
    <property type="entry name" value="lambda repressor-like DNA-binding domains"/>
    <property type="match status" value="1"/>
</dbReference>
<evidence type="ECO:0000313" key="5">
    <source>
        <dbReference type="EMBL" id="AJA07501.1"/>
    </source>
</evidence>
<evidence type="ECO:0000256" key="3">
    <source>
        <dbReference type="ARBA" id="ARBA00023163"/>
    </source>
</evidence>
<dbReference type="PROSITE" id="PS50932">
    <property type="entry name" value="HTH_LACI_2"/>
    <property type="match status" value="1"/>
</dbReference>
<dbReference type="InterPro" id="IPR046335">
    <property type="entry name" value="LacI/GalR-like_sensor"/>
</dbReference>
<dbReference type="AlphaFoldDB" id="A0A0A7PBN0"/>
<evidence type="ECO:0000259" key="4">
    <source>
        <dbReference type="PROSITE" id="PS50932"/>
    </source>
</evidence>
<accession>A0A0A7PBN0</accession>
<dbReference type="SUPFAM" id="SSF53822">
    <property type="entry name" value="Periplasmic binding protein-like I"/>
    <property type="match status" value="1"/>
</dbReference>
<keyword evidence="2" id="KW-0238">DNA-binding</keyword>
<proteinExistence type="predicted"/>
<dbReference type="Pfam" id="PF00356">
    <property type="entry name" value="LacI"/>
    <property type="match status" value="1"/>
</dbReference>